<feature type="transmembrane region" description="Helical" evidence="19">
    <location>
        <begin position="59"/>
        <end position="78"/>
    </location>
</feature>
<keyword evidence="12" id="KW-0594">Phospholipid biosynthesis</keyword>
<evidence type="ECO:0000256" key="17">
    <source>
        <dbReference type="ARBA" id="ARBA00038923"/>
    </source>
</evidence>
<feature type="transmembrane region" description="Helical" evidence="19">
    <location>
        <begin position="452"/>
        <end position="474"/>
    </location>
</feature>
<keyword evidence="9 19" id="KW-1133">Transmembrane helix</keyword>
<evidence type="ECO:0000256" key="14">
    <source>
        <dbReference type="ARBA" id="ARBA00023315"/>
    </source>
</evidence>
<sequence length="535" mass="59938">MPSETVGTEANPGTLSAVAGLIGLDAPSFLFLLTLLSCYPLCYVSRTYLHGQAQTIKHVYFTLCGLTLASLNFGYDIVHSMISLLVNYILLVTVGGSQFSVALSFAFNMGYLLIAYIVVSTDGYDVNWTTPHCILTLRMIGTAFDLYDGHRDESKLSAEQKELNIKTTPTLLEMCGHTYFPGGFFAGPQFPMRRYLDFTAEKLLDNDEGRLPDCVMPAFNRLGAAALYALLECVLAPIYSNEFLLSEEFAEGACIMSGLAYNGKDEKGNAVWDACASVKPWKLETSTHTAEYIRSFNLTTNTWVSRLEIVLGSVIFFAMDVAREGACIMSGLAYNGKDEKGNAVWDACASVKPWKLETSTHTAEYIRSFNLTTNTWVSRYVFKRLKFLNNRYISQTAAVMFLAVWHGMYIGYYICFGLEIFVTTTEAFVQDAVKRYPPLAKLVNNPALKFPIFAYLKFNVSLFVGYPLVSFVLLRWRRIRLVYSAVYHIPTLVVVGFPFLYQFAILPRLKKLERAAKKAAEEPQDVQNGETDKSK</sequence>
<keyword evidence="8" id="KW-0256">Endoplasmic reticulum</keyword>
<evidence type="ECO:0000256" key="10">
    <source>
        <dbReference type="ARBA" id="ARBA00023098"/>
    </source>
</evidence>
<keyword evidence="10" id="KW-0443">Lipid metabolism</keyword>
<feature type="transmembrane region" description="Helical" evidence="19">
    <location>
        <begin position="98"/>
        <end position="119"/>
    </location>
</feature>
<evidence type="ECO:0000256" key="9">
    <source>
        <dbReference type="ARBA" id="ARBA00022989"/>
    </source>
</evidence>
<keyword evidence="5" id="KW-0444">Lipid biosynthesis</keyword>
<evidence type="ECO:0000256" key="8">
    <source>
        <dbReference type="ARBA" id="ARBA00022824"/>
    </source>
</evidence>
<dbReference type="OrthoDB" id="5974730at2759"/>
<gene>
    <name evidence="21" type="primary">LOC110986527</name>
</gene>
<evidence type="ECO:0000256" key="1">
    <source>
        <dbReference type="ARBA" id="ARBA00004141"/>
    </source>
</evidence>
<evidence type="ECO:0000256" key="16">
    <source>
        <dbReference type="ARBA" id="ARBA00026120"/>
    </source>
</evidence>
<organism evidence="20 21">
    <name type="scientific">Acanthaster planci</name>
    <name type="common">Crown-of-thorns starfish</name>
    <dbReference type="NCBI Taxonomy" id="133434"/>
    <lineage>
        <taxon>Eukaryota</taxon>
        <taxon>Metazoa</taxon>
        <taxon>Echinodermata</taxon>
        <taxon>Eleutherozoa</taxon>
        <taxon>Asterozoa</taxon>
        <taxon>Asteroidea</taxon>
        <taxon>Valvatacea</taxon>
        <taxon>Valvatida</taxon>
        <taxon>Acanthasteridae</taxon>
        <taxon>Acanthaster</taxon>
    </lineage>
</organism>
<keyword evidence="13" id="KW-1208">Phospholipid metabolism</keyword>
<dbReference type="InterPro" id="IPR049941">
    <property type="entry name" value="LPLAT_7/PORCN-like"/>
</dbReference>
<evidence type="ECO:0000256" key="5">
    <source>
        <dbReference type="ARBA" id="ARBA00022516"/>
    </source>
</evidence>
<comment type="subcellular location">
    <subcellularLocation>
        <location evidence="2">Endoplasmic reticulum</location>
    </subcellularLocation>
    <subcellularLocation>
        <location evidence="1">Membrane</location>
        <topology evidence="1">Multi-pass membrane protein</topology>
    </subcellularLocation>
</comment>
<evidence type="ECO:0000256" key="7">
    <source>
        <dbReference type="ARBA" id="ARBA00022692"/>
    </source>
</evidence>
<reference evidence="21" key="1">
    <citation type="submission" date="2025-08" db="UniProtKB">
        <authorList>
            <consortium name="RefSeq"/>
        </authorList>
    </citation>
    <scope>IDENTIFICATION</scope>
</reference>
<dbReference type="RefSeq" id="XP_022104149.1">
    <property type="nucleotide sequence ID" value="XM_022248457.1"/>
</dbReference>
<accession>A0A8B7ZET2</accession>
<keyword evidence="6" id="KW-0808">Transferase</keyword>
<feature type="transmembrane region" description="Helical" evidence="19">
    <location>
        <begin position="15"/>
        <end position="39"/>
    </location>
</feature>
<evidence type="ECO:0000256" key="15">
    <source>
        <dbReference type="ARBA" id="ARBA00025707"/>
    </source>
</evidence>
<dbReference type="GO" id="GO:0030258">
    <property type="term" value="P:lipid modification"/>
    <property type="evidence" value="ECO:0007669"/>
    <property type="project" value="TreeGrafter"/>
</dbReference>
<evidence type="ECO:0000256" key="11">
    <source>
        <dbReference type="ARBA" id="ARBA00023136"/>
    </source>
</evidence>
<evidence type="ECO:0000256" key="18">
    <source>
        <dbReference type="ARBA" id="ARBA00039721"/>
    </source>
</evidence>
<keyword evidence="11 19" id="KW-0472">Membrane</keyword>
<proteinExistence type="inferred from homology"/>
<dbReference type="GO" id="GO:0047184">
    <property type="term" value="F:1-acylglycerophosphocholine O-acyltransferase activity"/>
    <property type="evidence" value="ECO:0007669"/>
    <property type="project" value="UniProtKB-EC"/>
</dbReference>
<keyword evidence="7 19" id="KW-0812">Transmembrane</keyword>
<dbReference type="EC" id="2.3.1.23" evidence="16"/>
<evidence type="ECO:0000256" key="2">
    <source>
        <dbReference type="ARBA" id="ARBA00004240"/>
    </source>
</evidence>
<protein>
    <recommendedName>
        <fullName evidence="18">Lysophospholipid acyltransferase 5</fullName>
        <ecNumber evidence="16">2.3.1.23</ecNumber>
        <ecNumber evidence="17">2.3.1.n6</ecNumber>
    </recommendedName>
</protein>
<evidence type="ECO:0000313" key="20">
    <source>
        <dbReference type="Proteomes" id="UP000694845"/>
    </source>
</evidence>
<dbReference type="InterPro" id="IPR004299">
    <property type="entry name" value="MBOAT_fam"/>
</dbReference>
<keyword evidence="20" id="KW-1185">Reference proteome</keyword>
<evidence type="ECO:0000313" key="21">
    <source>
        <dbReference type="RefSeq" id="XP_022104149.1"/>
    </source>
</evidence>
<dbReference type="PANTHER" id="PTHR13906:SF14">
    <property type="entry name" value="LYSOPHOSPHOLIPID ACYLTRANSFERASE 5"/>
    <property type="match status" value="1"/>
</dbReference>
<dbReference type="EC" id="2.3.1.n6" evidence="17"/>
<evidence type="ECO:0000256" key="3">
    <source>
        <dbReference type="ARBA" id="ARBA00005074"/>
    </source>
</evidence>
<comment type="pathway">
    <text evidence="3">Lipid metabolism; phospholipid metabolism.</text>
</comment>
<dbReference type="GeneID" id="110986527"/>
<feature type="transmembrane region" description="Helical" evidence="19">
    <location>
        <begin position="392"/>
        <end position="414"/>
    </location>
</feature>
<evidence type="ECO:0000256" key="13">
    <source>
        <dbReference type="ARBA" id="ARBA00023264"/>
    </source>
</evidence>
<dbReference type="AlphaFoldDB" id="A0A8B7ZET2"/>
<evidence type="ECO:0000256" key="4">
    <source>
        <dbReference type="ARBA" id="ARBA00010323"/>
    </source>
</evidence>
<dbReference type="GO" id="GO:0071617">
    <property type="term" value="F:lysophospholipid acyltransferase activity"/>
    <property type="evidence" value="ECO:0007669"/>
    <property type="project" value="TreeGrafter"/>
</dbReference>
<evidence type="ECO:0000256" key="19">
    <source>
        <dbReference type="SAM" id="Phobius"/>
    </source>
</evidence>
<keyword evidence="14" id="KW-0012">Acyltransferase</keyword>
<evidence type="ECO:0000256" key="6">
    <source>
        <dbReference type="ARBA" id="ARBA00022679"/>
    </source>
</evidence>
<comment type="similarity">
    <text evidence="4">Belongs to the membrane-bound acyltransferase family.</text>
</comment>
<feature type="transmembrane region" description="Helical" evidence="19">
    <location>
        <begin position="481"/>
        <end position="501"/>
    </location>
</feature>
<comment type="pathway">
    <text evidence="15">Phospholipid metabolism.</text>
</comment>
<dbReference type="Pfam" id="PF03062">
    <property type="entry name" value="MBOAT"/>
    <property type="match status" value="3"/>
</dbReference>
<dbReference type="KEGG" id="aplc:110986527"/>
<dbReference type="Proteomes" id="UP000694845">
    <property type="component" value="Unplaced"/>
</dbReference>
<dbReference type="PANTHER" id="PTHR13906">
    <property type="entry name" value="PORCUPINE"/>
    <property type="match status" value="1"/>
</dbReference>
<dbReference type="GO" id="GO:0005783">
    <property type="term" value="C:endoplasmic reticulum"/>
    <property type="evidence" value="ECO:0007669"/>
    <property type="project" value="UniProtKB-SubCell"/>
</dbReference>
<dbReference type="GO" id="GO:0016020">
    <property type="term" value="C:membrane"/>
    <property type="evidence" value="ECO:0007669"/>
    <property type="project" value="UniProtKB-SubCell"/>
</dbReference>
<evidence type="ECO:0000256" key="12">
    <source>
        <dbReference type="ARBA" id="ARBA00023209"/>
    </source>
</evidence>
<dbReference type="OMA" id="NAWVSRY"/>
<name>A0A8B7ZET2_ACAPL</name>
<dbReference type="GO" id="GO:0006656">
    <property type="term" value="P:phosphatidylcholine biosynthetic process"/>
    <property type="evidence" value="ECO:0007669"/>
    <property type="project" value="TreeGrafter"/>
</dbReference>